<evidence type="ECO:0000313" key="2">
    <source>
        <dbReference type="Proteomes" id="UP000253961"/>
    </source>
</evidence>
<organism evidence="1 2">
    <name type="scientific">Pedobacter chinensis</name>
    <dbReference type="NCBI Taxonomy" id="2282421"/>
    <lineage>
        <taxon>Bacteria</taxon>
        <taxon>Pseudomonadati</taxon>
        <taxon>Bacteroidota</taxon>
        <taxon>Sphingobacteriia</taxon>
        <taxon>Sphingobacteriales</taxon>
        <taxon>Sphingobacteriaceae</taxon>
        <taxon>Pedobacter</taxon>
    </lineage>
</organism>
<evidence type="ECO:0000313" key="1">
    <source>
        <dbReference type="EMBL" id="RDC55597.1"/>
    </source>
</evidence>
<protein>
    <submittedName>
        <fullName evidence="1">Uncharacterized protein</fullName>
    </submittedName>
</protein>
<comment type="caution">
    <text evidence="1">The sequence shown here is derived from an EMBL/GenBank/DDBJ whole genome shotgun (WGS) entry which is preliminary data.</text>
</comment>
<gene>
    <name evidence="1" type="ORF">DU508_15060</name>
</gene>
<accession>A0A369PX87</accession>
<proteinExistence type="predicted"/>
<name>A0A369PX87_9SPHI</name>
<reference evidence="1 2" key="1">
    <citation type="submission" date="2018-07" db="EMBL/GenBank/DDBJ databases">
        <title>Pedobacter sp. nov., isolated from soil.</title>
        <authorList>
            <person name="Zhou L.Y."/>
            <person name="Du Z.J."/>
        </authorList>
    </citation>
    <scope>NUCLEOTIDE SEQUENCE [LARGE SCALE GENOMIC DNA]</scope>
    <source>
        <strain evidence="1 2">JDX94</strain>
    </source>
</reference>
<keyword evidence="2" id="KW-1185">Reference proteome</keyword>
<sequence length="59" mass="6888">MVCIRRTEPNNRDNFGVFQTWILGLTAKNAKFFAKKGKIFYHSAYRGFHRSHEGLNLSL</sequence>
<dbReference type="EMBL" id="QPKV01000006">
    <property type="protein sequence ID" value="RDC55597.1"/>
    <property type="molecule type" value="Genomic_DNA"/>
</dbReference>
<dbReference type="Proteomes" id="UP000253961">
    <property type="component" value="Unassembled WGS sequence"/>
</dbReference>
<dbReference type="AlphaFoldDB" id="A0A369PX87"/>